<evidence type="ECO:0000313" key="1">
    <source>
        <dbReference type="EMBL" id="THF73618.1"/>
    </source>
</evidence>
<evidence type="ECO:0000313" key="2">
    <source>
        <dbReference type="Proteomes" id="UP000310636"/>
    </source>
</evidence>
<gene>
    <name evidence="1" type="ORF">E6C55_28470</name>
</gene>
<sequence>MDRLNAAEFWQDARSLEWSRYLLASQLESVDLIYLREKASEENPVLLKRLEETIEWVQRNESD</sequence>
<accession>A0A4S4BJ05</accession>
<name>A0A4S4BJ05_9BACL</name>
<proteinExistence type="predicted"/>
<organism evidence="1 2">
    <name type="scientific">Cohnella fermenti</name>
    <dbReference type="NCBI Taxonomy" id="2565925"/>
    <lineage>
        <taxon>Bacteria</taxon>
        <taxon>Bacillati</taxon>
        <taxon>Bacillota</taxon>
        <taxon>Bacilli</taxon>
        <taxon>Bacillales</taxon>
        <taxon>Paenibacillaceae</taxon>
        <taxon>Cohnella</taxon>
    </lineage>
</organism>
<dbReference type="Proteomes" id="UP000310636">
    <property type="component" value="Unassembled WGS sequence"/>
</dbReference>
<protein>
    <submittedName>
        <fullName evidence="1">Uncharacterized protein</fullName>
    </submittedName>
</protein>
<dbReference type="OrthoDB" id="7432624at2"/>
<dbReference type="EMBL" id="SSOB01000052">
    <property type="protein sequence ID" value="THF73618.1"/>
    <property type="molecule type" value="Genomic_DNA"/>
</dbReference>
<keyword evidence="2" id="KW-1185">Reference proteome</keyword>
<comment type="caution">
    <text evidence="1">The sequence shown here is derived from an EMBL/GenBank/DDBJ whole genome shotgun (WGS) entry which is preliminary data.</text>
</comment>
<reference evidence="1 2" key="1">
    <citation type="submission" date="2019-04" db="EMBL/GenBank/DDBJ databases">
        <title>Cohnella sp. nov. isolated from preserved vegetables.</title>
        <authorList>
            <person name="Lin S.-Y."/>
            <person name="Hung M.-H."/>
            <person name="Young C.-C."/>
        </authorList>
    </citation>
    <scope>NUCLEOTIDE SEQUENCE [LARGE SCALE GENOMIC DNA]</scope>
    <source>
        <strain evidence="1 2">CC-MHH1044</strain>
    </source>
</reference>
<dbReference type="RefSeq" id="WP_136373230.1">
    <property type="nucleotide sequence ID" value="NZ_SSOB01000052.1"/>
</dbReference>
<dbReference type="AlphaFoldDB" id="A0A4S4BJ05"/>